<proteinExistence type="predicted"/>
<dbReference type="Pfam" id="PF02518">
    <property type="entry name" value="HATPase_c"/>
    <property type="match status" value="1"/>
</dbReference>
<evidence type="ECO:0000256" key="7">
    <source>
        <dbReference type="ARBA" id="ARBA00022692"/>
    </source>
</evidence>
<evidence type="ECO:0000256" key="1">
    <source>
        <dbReference type="ARBA" id="ARBA00000085"/>
    </source>
</evidence>
<dbReference type="RefSeq" id="WP_110200616.1">
    <property type="nucleotide sequence ID" value="NZ_QICH01000001.1"/>
</dbReference>
<evidence type="ECO:0000256" key="12">
    <source>
        <dbReference type="ARBA" id="ARBA00023012"/>
    </source>
</evidence>
<evidence type="ECO:0000256" key="3">
    <source>
        <dbReference type="ARBA" id="ARBA00012438"/>
    </source>
</evidence>
<comment type="catalytic activity">
    <reaction evidence="1">
        <text>ATP + protein L-histidine = ADP + protein N-phospho-L-histidine.</text>
        <dbReference type="EC" id="2.7.13.3"/>
    </reaction>
</comment>
<dbReference type="InterPro" id="IPR003660">
    <property type="entry name" value="HAMP_dom"/>
</dbReference>
<evidence type="ECO:0000256" key="10">
    <source>
        <dbReference type="ARBA" id="ARBA00022840"/>
    </source>
</evidence>
<dbReference type="PROSITE" id="PS50885">
    <property type="entry name" value="HAMP"/>
    <property type="match status" value="1"/>
</dbReference>
<keyword evidence="5" id="KW-0597">Phosphoprotein</keyword>
<evidence type="ECO:0000259" key="15">
    <source>
        <dbReference type="PROSITE" id="PS50109"/>
    </source>
</evidence>
<dbReference type="GO" id="GO:0005524">
    <property type="term" value="F:ATP binding"/>
    <property type="evidence" value="ECO:0007669"/>
    <property type="project" value="UniProtKB-KW"/>
</dbReference>
<dbReference type="InterPro" id="IPR004358">
    <property type="entry name" value="Sig_transdc_His_kin-like_C"/>
</dbReference>
<organism evidence="17 18">
    <name type="scientific">Kangiella spongicola</name>
    <dbReference type="NCBI Taxonomy" id="796379"/>
    <lineage>
        <taxon>Bacteria</taxon>
        <taxon>Pseudomonadati</taxon>
        <taxon>Pseudomonadota</taxon>
        <taxon>Gammaproteobacteria</taxon>
        <taxon>Kangiellales</taxon>
        <taxon>Kangiellaceae</taxon>
        <taxon>Kangiella</taxon>
    </lineage>
</organism>
<dbReference type="InterPro" id="IPR005467">
    <property type="entry name" value="His_kinase_dom"/>
</dbReference>
<keyword evidence="12" id="KW-0902">Two-component regulatory system</keyword>
<evidence type="ECO:0000256" key="9">
    <source>
        <dbReference type="ARBA" id="ARBA00022777"/>
    </source>
</evidence>
<dbReference type="EMBL" id="QICH01000001">
    <property type="protein sequence ID" value="PXF64568.1"/>
    <property type="molecule type" value="Genomic_DNA"/>
</dbReference>
<accession>A0A318DA70</accession>
<keyword evidence="9 17" id="KW-0418">Kinase</keyword>
<dbReference type="Pfam" id="PF00672">
    <property type="entry name" value="HAMP"/>
    <property type="match status" value="1"/>
</dbReference>
<dbReference type="Gene3D" id="6.10.340.10">
    <property type="match status" value="1"/>
</dbReference>
<dbReference type="OrthoDB" id="9804645at2"/>
<keyword evidence="7 14" id="KW-0812">Transmembrane</keyword>
<dbReference type="PANTHER" id="PTHR45528">
    <property type="entry name" value="SENSOR HISTIDINE KINASE CPXA"/>
    <property type="match status" value="1"/>
</dbReference>
<evidence type="ECO:0000256" key="5">
    <source>
        <dbReference type="ARBA" id="ARBA00022553"/>
    </source>
</evidence>
<keyword evidence="8" id="KW-0547">Nucleotide-binding</keyword>
<dbReference type="Gene3D" id="1.10.287.130">
    <property type="match status" value="1"/>
</dbReference>
<evidence type="ECO:0000256" key="13">
    <source>
        <dbReference type="ARBA" id="ARBA00023136"/>
    </source>
</evidence>
<name>A0A318DA70_9GAMM</name>
<dbReference type="CDD" id="cd00082">
    <property type="entry name" value="HisKA"/>
    <property type="match status" value="1"/>
</dbReference>
<keyword evidence="13 14" id="KW-0472">Membrane</keyword>
<evidence type="ECO:0000259" key="16">
    <source>
        <dbReference type="PROSITE" id="PS50885"/>
    </source>
</evidence>
<evidence type="ECO:0000256" key="4">
    <source>
        <dbReference type="ARBA" id="ARBA00022475"/>
    </source>
</evidence>
<comment type="subcellular location">
    <subcellularLocation>
        <location evidence="2">Cell membrane</location>
        <topology evidence="2">Multi-pass membrane protein</topology>
    </subcellularLocation>
</comment>
<reference evidence="17 18" key="1">
    <citation type="submission" date="2018-05" db="EMBL/GenBank/DDBJ databases">
        <title>Kangiella spongicola genome sequence.</title>
        <authorList>
            <person name="Maclea K.S."/>
            <person name="Goen A.E."/>
            <person name="Kelley C."/>
            <person name="Underriner A."/>
            <person name="Silverwood T."/>
            <person name="Trachtenberg A.M."/>
        </authorList>
    </citation>
    <scope>NUCLEOTIDE SEQUENCE [LARGE SCALE GENOMIC DNA]</scope>
    <source>
        <strain evidence="17 18">ATCC BAA-2076</strain>
    </source>
</reference>
<dbReference type="GO" id="GO:0005886">
    <property type="term" value="C:plasma membrane"/>
    <property type="evidence" value="ECO:0007669"/>
    <property type="project" value="UniProtKB-SubCell"/>
</dbReference>
<evidence type="ECO:0000313" key="18">
    <source>
        <dbReference type="Proteomes" id="UP000247689"/>
    </source>
</evidence>
<dbReference type="SMART" id="SM00304">
    <property type="entry name" value="HAMP"/>
    <property type="match status" value="1"/>
</dbReference>
<feature type="domain" description="HAMP" evidence="16">
    <location>
        <begin position="189"/>
        <end position="244"/>
    </location>
</feature>
<dbReference type="InterPro" id="IPR003594">
    <property type="entry name" value="HATPase_dom"/>
</dbReference>
<dbReference type="SUPFAM" id="SSF158472">
    <property type="entry name" value="HAMP domain-like"/>
    <property type="match status" value="1"/>
</dbReference>
<evidence type="ECO:0000256" key="14">
    <source>
        <dbReference type="SAM" id="Phobius"/>
    </source>
</evidence>
<keyword evidence="6" id="KW-0808">Transferase</keyword>
<dbReference type="EC" id="2.7.13.3" evidence="3"/>
<dbReference type="Pfam" id="PF00512">
    <property type="entry name" value="HisKA"/>
    <property type="match status" value="1"/>
</dbReference>
<dbReference type="SUPFAM" id="SSF47384">
    <property type="entry name" value="Homodimeric domain of signal transducing histidine kinase"/>
    <property type="match status" value="1"/>
</dbReference>
<keyword evidence="4" id="KW-1003">Cell membrane</keyword>
<dbReference type="InterPro" id="IPR050398">
    <property type="entry name" value="HssS/ArlS-like"/>
</dbReference>
<protein>
    <recommendedName>
        <fullName evidence="3">histidine kinase</fullName>
        <ecNumber evidence="3">2.7.13.3</ecNumber>
    </recommendedName>
</protein>
<evidence type="ECO:0000313" key="17">
    <source>
        <dbReference type="EMBL" id="PXF64568.1"/>
    </source>
</evidence>
<dbReference type="CDD" id="cd06225">
    <property type="entry name" value="HAMP"/>
    <property type="match status" value="1"/>
</dbReference>
<dbReference type="Gene3D" id="3.30.565.10">
    <property type="entry name" value="Histidine kinase-like ATPase, C-terminal domain"/>
    <property type="match status" value="1"/>
</dbReference>
<evidence type="ECO:0000256" key="6">
    <source>
        <dbReference type="ARBA" id="ARBA00022679"/>
    </source>
</evidence>
<dbReference type="InterPro" id="IPR036890">
    <property type="entry name" value="HATPase_C_sf"/>
</dbReference>
<dbReference type="AlphaFoldDB" id="A0A318DA70"/>
<evidence type="ECO:0000256" key="8">
    <source>
        <dbReference type="ARBA" id="ARBA00022741"/>
    </source>
</evidence>
<feature type="transmembrane region" description="Helical" evidence="14">
    <location>
        <begin position="170"/>
        <end position="191"/>
    </location>
</feature>
<feature type="transmembrane region" description="Helical" evidence="14">
    <location>
        <begin position="17"/>
        <end position="38"/>
    </location>
</feature>
<dbReference type="PRINTS" id="PR00344">
    <property type="entry name" value="BCTRLSENSOR"/>
</dbReference>
<dbReference type="SMART" id="SM00387">
    <property type="entry name" value="HATPase_c"/>
    <property type="match status" value="1"/>
</dbReference>
<dbReference type="InterPro" id="IPR003661">
    <property type="entry name" value="HisK_dim/P_dom"/>
</dbReference>
<keyword evidence="18" id="KW-1185">Reference proteome</keyword>
<dbReference type="InterPro" id="IPR036097">
    <property type="entry name" value="HisK_dim/P_sf"/>
</dbReference>
<feature type="domain" description="Histidine kinase" evidence="15">
    <location>
        <begin position="252"/>
        <end position="466"/>
    </location>
</feature>
<gene>
    <name evidence="17" type="ORF">DL796_05380</name>
</gene>
<dbReference type="SMART" id="SM00388">
    <property type="entry name" value="HisKA"/>
    <property type="match status" value="1"/>
</dbReference>
<evidence type="ECO:0000256" key="11">
    <source>
        <dbReference type="ARBA" id="ARBA00022989"/>
    </source>
</evidence>
<keyword evidence="10" id="KW-0067">ATP-binding</keyword>
<keyword evidence="11 14" id="KW-1133">Transmembrane helix</keyword>
<dbReference type="Proteomes" id="UP000247689">
    <property type="component" value="Unassembled WGS sequence"/>
</dbReference>
<sequence>MFHTIRRLTKPNLFWKIFLWFWLATLLTLTTIIFFYSLTSKDTRLVPASSQESELLRQTAITIQLRHVIEEYQNGLPIKPEGSNKALDNTFIINNQGYEISGKQVPEVIYQLSAHYKKRNQAATVTINNYSYSGPEIVFSRGQYYLLFIKQKSQQHFSTVISQFYHSISFLQLLAALGISFLVCFALAWYLTRPIHQLQKATKAIAKGDLQARAKDFIGKRADEFHDLAEDFDLMADRINRIIMSQKRLLSDVSHELRSPLTRMQIAASLAQKHSQAECAKHIDRIEVEVQRLDELIGELLQVAALERGQQHGKPDTFVVNDLLDIIISDAQFEAAANDKEVVLLKSPTIHFKGYYNLLARAIENVIRNAIRHTPEGTKITIQLKKAGQHFLILISDQGEGVEEAHLAKIFEPFYRPTEARERSSGGTGLGLTIAKRGVEINGGTIRAENQAQGGLLVTISLKASR</sequence>
<dbReference type="PANTHER" id="PTHR45528:SF1">
    <property type="entry name" value="SENSOR HISTIDINE KINASE CPXA"/>
    <property type="match status" value="1"/>
</dbReference>
<evidence type="ECO:0000256" key="2">
    <source>
        <dbReference type="ARBA" id="ARBA00004651"/>
    </source>
</evidence>
<dbReference type="PROSITE" id="PS50109">
    <property type="entry name" value="HIS_KIN"/>
    <property type="match status" value="1"/>
</dbReference>
<comment type="caution">
    <text evidence="17">The sequence shown here is derived from an EMBL/GenBank/DDBJ whole genome shotgun (WGS) entry which is preliminary data.</text>
</comment>
<dbReference type="GO" id="GO:0000155">
    <property type="term" value="F:phosphorelay sensor kinase activity"/>
    <property type="evidence" value="ECO:0007669"/>
    <property type="project" value="InterPro"/>
</dbReference>
<dbReference type="SUPFAM" id="SSF55874">
    <property type="entry name" value="ATPase domain of HSP90 chaperone/DNA topoisomerase II/histidine kinase"/>
    <property type="match status" value="1"/>
</dbReference>